<dbReference type="Pfam" id="PF05743">
    <property type="entry name" value="UEV"/>
    <property type="match status" value="1"/>
</dbReference>
<evidence type="ECO:0000256" key="5">
    <source>
        <dbReference type="ARBA" id="ARBA00022927"/>
    </source>
</evidence>
<organism evidence="11 12">
    <name type="scientific">Dillenia turbinata</name>
    <dbReference type="NCBI Taxonomy" id="194707"/>
    <lineage>
        <taxon>Eukaryota</taxon>
        <taxon>Viridiplantae</taxon>
        <taxon>Streptophyta</taxon>
        <taxon>Embryophyta</taxon>
        <taxon>Tracheophyta</taxon>
        <taxon>Spermatophyta</taxon>
        <taxon>Magnoliopsida</taxon>
        <taxon>eudicotyledons</taxon>
        <taxon>Gunneridae</taxon>
        <taxon>Pentapetalae</taxon>
        <taxon>Dilleniales</taxon>
        <taxon>Dilleniaceae</taxon>
        <taxon>Dillenia</taxon>
    </lineage>
</organism>
<evidence type="ECO:0000259" key="9">
    <source>
        <dbReference type="PROSITE" id="PS51312"/>
    </source>
</evidence>
<dbReference type="InterPro" id="IPR016135">
    <property type="entry name" value="UBQ-conjugating_enzyme/RWD"/>
</dbReference>
<reference evidence="11 12" key="1">
    <citation type="submission" date="2023-12" db="EMBL/GenBank/DDBJ databases">
        <title>A high-quality genome assembly for Dillenia turbinata (Dilleniales).</title>
        <authorList>
            <person name="Chanderbali A."/>
        </authorList>
    </citation>
    <scope>NUCLEOTIDE SEQUENCE [LARGE SCALE GENOMIC DNA]</scope>
    <source>
        <strain evidence="11">LSX21</strain>
        <tissue evidence="11">Leaf</tissue>
    </source>
</reference>
<dbReference type="GO" id="GO:0015031">
    <property type="term" value="P:protein transport"/>
    <property type="evidence" value="ECO:0007669"/>
    <property type="project" value="UniProtKB-UniRule"/>
</dbReference>
<accession>A0AAN8ZKM0</accession>
<dbReference type="Gene3D" id="3.10.110.10">
    <property type="entry name" value="Ubiquitin Conjugating Enzyme"/>
    <property type="match status" value="1"/>
</dbReference>
<keyword evidence="3 7" id="KW-0813">Transport</keyword>
<comment type="caution">
    <text evidence="11">The sequence shown here is derived from an EMBL/GenBank/DDBJ whole genome shotgun (WGS) entry which is preliminary data.</text>
</comment>
<dbReference type="Proteomes" id="UP001370490">
    <property type="component" value="Unassembled WGS sequence"/>
</dbReference>
<dbReference type="PROSITE" id="PS51322">
    <property type="entry name" value="UEV"/>
    <property type="match status" value="1"/>
</dbReference>
<dbReference type="Gene3D" id="6.10.140.820">
    <property type="match status" value="1"/>
</dbReference>
<evidence type="ECO:0000256" key="7">
    <source>
        <dbReference type="PROSITE-ProRule" id="PRU00644"/>
    </source>
</evidence>
<evidence type="ECO:0000313" key="12">
    <source>
        <dbReference type="Proteomes" id="UP001370490"/>
    </source>
</evidence>
<name>A0AAN8ZKM0_9MAGN</name>
<dbReference type="GO" id="GO:0008333">
    <property type="term" value="P:endosome to lysosome transport"/>
    <property type="evidence" value="ECO:0007669"/>
    <property type="project" value="TreeGrafter"/>
</dbReference>
<evidence type="ECO:0000256" key="8">
    <source>
        <dbReference type="SAM" id="Coils"/>
    </source>
</evidence>
<protein>
    <submittedName>
        <fullName evidence="11">Ubiquitin E2 variant, N-terminal</fullName>
    </submittedName>
</protein>
<feature type="domain" description="UEV" evidence="10">
    <location>
        <begin position="14"/>
        <end position="156"/>
    </location>
</feature>
<proteinExistence type="inferred from homology"/>
<evidence type="ECO:0000313" key="11">
    <source>
        <dbReference type="EMBL" id="KAK6937590.1"/>
    </source>
</evidence>
<dbReference type="CDD" id="cd11685">
    <property type="entry name" value="UEV_TSG101-like"/>
    <property type="match status" value="1"/>
</dbReference>
<feature type="coiled-coil region" evidence="8">
    <location>
        <begin position="183"/>
        <end position="235"/>
    </location>
</feature>
<dbReference type="AlphaFoldDB" id="A0AAN8ZKM0"/>
<dbReference type="PANTHER" id="PTHR23306:SF21">
    <property type="entry name" value="UBIQUITIN-CONJUGATING ENZYME_RWD-LIKE PROTEIN"/>
    <property type="match status" value="1"/>
</dbReference>
<dbReference type="GO" id="GO:0043130">
    <property type="term" value="F:ubiquitin binding"/>
    <property type="evidence" value="ECO:0007669"/>
    <property type="project" value="TreeGrafter"/>
</dbReference>
<evidence type="ECO:0000256" key="2">
    <source>
        <dbReference type="ARBA" id="ARBA00009594"/>
    </source>
</evidence>
<dbReference type="InterPro" id="IPR052070">
    <property type="entry name" value="ESCRT-I_UEV_domain"/>
</dbReference>
<comment type="similarity">
    <text evidence="2">Belongs to the ubiquitin-conjugating enzyme family. UEV subfamily.</text>
</comment>
<dbReference type="GO" id="GO:0000813">
    <property type="term" value="C:ESCRT I complex"/>
    <property type="evidence" value="ECO:0007669"/>
    <property type="project" value="TreeGrafter"/>
</dbReference>
<sequence>MGTRSSIQFLETALRSTSPFALSYTDPDQKWLIRKHLLSLLQDFPNLTLSSNTFIHNNGDCVNLLYGSGLLHVSNSTPSIQMTIWIHENYPYAPPMVFVSSNFQYPIRHHPLVESSAGATTSSYLKTWTFPRCNLVDLVKNLVKLFSYCHPYVYSHNSSFTHPSYLSKTEALDRLVVDLYGDMVALHAKNNEKMEEISELQVEMEKRADVATSILLGLEHERENLKGSVTKLTEEADKLVNWLRANDQVYLEATIGEKIEEAFEDVDKDSKLVIDCLAEDRSIEDLLYALDEALEKRIVTFDVYIRQVRVLAREQFFKRAEAIKLRGSYILHWPKN</sequence>
<comment type="subcellular location">
    <subcellularLocation>
        <location evidence="1">Endosome</location>
    </subcellularLocation>
</comment>
<dbReference type="SUPFAM" id="SSF140111">
    <property type="entry name" value="Endosomal sorting complex assembly domain"/>
    <property type="match status" value="1"/>
</dbReference>
<keyword evidence="12" id="KW-1185">Reference proteome</keyword>
<dbReference type="PROSITE" id="PS51312">
    <property type="entry name" value="SB"/>
    <property type="match status" value="1"/>
</dbReference>
<evidence type="ECO:0000256" key="6">
    <source>
        <dbReference type="ARBA" id="ARBA00023054"/>
    </source>
</evidence>
<evidence type="ECO:0000259" key="10">
    <source>
        <dbReference type="PROSITE" id="PS51322"/>
    </source>
</evidence>
<dbReference type="EMBL" id="JBAMMX010000006">
    <property type="protein sequence ID" value="KAK6937590.1"/>
    <property type="molecule type" value="Genomic_DNA"/>
</dbReference>
<dbReference type="Pfam" id="PF09454">
    <property type="entry name" value="Vps23_core"/>
    <property type="match status" value="1"/>
</dbReference>
<evidence type="ECO:0000256" key="3">
    <source>
        <dbReference type="ARBA" id="ARBA00022448"/>
    </source>
</evidence>
<evidence type="ECO:0000256" key="1">
    <source>
        <dbReference type="ARBA" id="ARBA00004177"/>
    </source>
</evidence>
<dbReference type="InterPro" id="IPR037202">
    <property type="entry name" value="ESCRT_assembly_dom"/>
</dbReference>
<dbReference type="SUPFAM" id="SSF54495">
    <property type="entry name" value="UBC-like"/>
    <property type="match status" value="1"/>
</dbReference>
<gene>
    <name evidence="11" type="ORF">RJ641_031098</name>
</gene>
<dbReference type="PANTHER" id="PTHR23306">
    <property type="entry name" value="TUMOR SUSCEPTIBILITY GENE 101 PROTEIN-RELATED"/>
    <property type="match status" value="1"/>
</dbReference>
<keyword evidence="4" id="KW-0967">Endosome</keyword>
<dbReference type="InterPro" id="IPR008883">
    <property type="entry name" value="UEV_N"/>
</dbReference>
<evidence type="ECO:0000256" key="4">
    <source>
        <dbReference type="ARBA" id="ARBA00022753"/>
    </source>
</evidence>
<feature type="domain" description="SB" evidence="9">
    <location>
        <begin position="267"/>
        <end position="335"/>
    </location>
</feature>
<keyword evidence="5 7" id="KW-0653">Protein transport</keyword>
<dbReference type="InterPro" id="IPR017916">
    <property type="entry name" value="SB_dom"/>
</dbReference>
<keyword evidence="6 8" id="KW-0175">Coiled coil</keyword>